<dbReference type="EMBL" id="KQ241769">
    <property type="protein sequence ID" value="KNC84368.1"/>
    <property type="molecule type" value="Genomic_DNA"/>
</dbReference>
<feature type="region of interest" description="Disordered" evidence="5">
    <location>
        <begin position="42"/>
        <end position="61"/>
    </location>
</feature>
<evidence type="ECO:0000313" key="9">
    <source>
        <dbReference type="Proteomes" id="UP000054560"/>
    </source>
</evidence>
<feature type="zinc finger region" description="C3H1-type" evidence="4">
    <location>
        <begin position="9"/>
        <end position="38"/>
    </location>
</feature>
<protein>
    <submittedName>
        <fullName evidence="8">Uncharacterized protein</fullName>
    </submittedName>
</protein>
<evidence type="ECO:0000256" key="2">
    <source>
        <dbReference type="ARBA" id="ARBA00022771"/>
    </source>
</evidence>
<dbReference type="RefSeq" id="XP_014158270.1">
    <property type="nucleotide sequence ID" value="XM_014302795.1"/>
</dbReference>
<reference evidence="8 9" key="1">
    <citation type="submission" date="2011-02" db="EMBL/GenBank/DDBJ databases">
        <title>The Genome Sequence of Sphaeroforma arctica JP610.</title>
        <authorList>
            <consortium name="The Broad Institute Genome Sequencing Platform"/>
            <person name="Russ C."/>
            <person name="Cuomo C."/>
            <person name="Young S.K."/>
            <person name="Zeng Q."/>
            <person name="Gargeya S."/>
            <person name="Alvarado L."/>
            <person name="Berlin A."/>
            <person name="Chapman S.B."/>
            <person name="Chen Z."/>
            <person name="Freedman E."/>
            <person name="Gellesch M."/>
            <person name="Goldberg J."/>
            <person name="Griggs A."/>
            <person name="Gujja S."/>
            <person name="Heilman E."/>
            <person name="Heiman D."/>
            <person name="Howarth C."/>
            <person name="Mehta T."/>
            <person name="Neiman D."/>
            <person name="Pearson M."/>
            <person name="Roberts A."/>
            <person name="Saif S."/>
            <person name="Shea T."/>
            <person name="Shenoy N."/>
            <person name="Sisk P."/>
            <person name="Stolte C."/>
            <person name="Sykes S."/>
            <person name="White J."/>
            <person name="Yandava C."/>
            <person name="Burger G."/>
            <person name="Gray M.W."/>
            <person name="Holland P.W.H."/>
            <person name="King N."/>
            <person name="Lang F.B.F."/>
            <person name="Roger A.J."/>
            <person name="Ruiz-Trillo I."/>
            <person name="Haas B."/>
            <person name="Nusbaum C."/>
            <person name="Birren B."/>
        </authorList>
    </citation>
    <scope>NUCLEOTIDE SEQUENCE [LARGE SCALE GENOMIC DNA]</scope>
    <source>
        <strain evidence="8 9">JP610</strain>
    </source>
</reference>
<name>A0A0L0G7Z9_9EUKA</name>
<organism evidence="8 9">
    <name type="scientific">Sphaeroforma arctica JP610</name>
    <dbReference type="NCBI Taxonomy" id="667725"/>
    <lineage>
        <taxon>Eukaryota</taxon>
        <taxon>Ichthyosporea</taxon>
        <taxon>Ichthyophonida</taxon>
        <taxon>Sphaeroforma</taxon>
    </lineage>
</organism>
<keyword evidence="3 4" id="KW-0862">Zinc</keyword>
<dbReference type="Gene3D" id="3.30.40.10">
    <property type="entry name" value="Zinc/RING finger domain, C3HC4 (zinc finger)"/>
    <property type="match status" value="1"/>
</dbReference>
<accession>A0A0L0G7Z9</accession>
<dbReference type="InterPro" id="IPR013083">
    <property type="entry name" value="Znf_RING/FYVE/PHD"/>
</dbReference>
<dbReference type="Pfam" id="PF00097">
    <property type="entry name" value="zf-C3HC4"/>
    <property type="match status" value="1"/>
</dbReference>
<feature type="domain" description="RING-type" evidence="6">
    <location>
        <begin position="142"/>
        <end position="185"/>
    </location>
</feature>
<dbReference type="InterPro" id="IPR018957">
    <property type="entry name" value="Znf_C3HC4_RING-type"/>
</dbReference>
<evidence type="ECO:0000259" key="6">
    <source>
        <dbReference type="PROSITE" id="PS50089"/>
    </source>
</evidence>
<dbReference type="InterPro" id="IPR000571">
    <property type="entry name" value="Znf_CCCH"/>
</dbReference>
<dbReference type="SUPFAM" id="SSF90229">
    <property type="entry name" value="CCCH zinc finger"/>
    <property type="match status" value="1"/>
</dbReference>
<keyword evidence="2 4" id="KW-0863">Zinc-finger</keyword>
<dbReference type="SUPFAM" id="SSF57850">
    <property type="entry name" value="RING/U-box"/>
    <property type="match status" value="1"/>
</dbReference>
<dbReference type="AlphaFoldDB" id="A0A0L0G7Z9"/>
<keyword evidence="9" id="KW-1185">Reference proteome</keyword>
<evidence type="ECO:0000256" key="3">
    <source>
        <dbReference type="ARBA" id="ARBA00022833"/>
    </source>
</evidence>
<dbReference type="PROSITE" id="PS50089">
    <property type="entry name" value="ZF_RING_2"/>
    <property type="match status" value="1"/>
</dbReference>
<evidence type="ECO:0000256" key="4">
    <source>
        <dbReference type="PROSITE-ProRule" id="PRU00723"/>
    </source>
</evidence>
<sequence length="198" mass="21788">MEVMYHKDKYKTKSCERWAKPGLQCSWGPRCAYQHGDNDLPNAADRYRQGSDSPPSNIHQSGETEMILTNMSVTNGARGQLQRSSGIAWSLGSNTVTGDKLCPNVNTCAPDVMLLTQKLEATQKQLSQLASGYRSLHKRTECPGCDGSATRDQALACGHFFCRECTNSNLRSEKNNARVSCPVCNVDTPLGKILKLTE</sequence>
<dbReference type="InterPro" id="IPR001841">
    <property type="entry name" value="Znf_RING"/>
</dbReference>
<evidence type="ECO:0000256" key="5">
    <source>
        <dbReference type="SAM" id="MobiDB-lite"/>
    </source>
</evidence>
<dbReference type="Proteomes" id="UP000054560">
    <property type="component" value="Unassembled WGS sequence"/>
</dbReference>
<dbReference type="InterPro" id="IPR036855">
    <property type="entry name" value="Znf_CCCH_sf"/>
</dbReference>
<evidence type="ECO:0000313" key="8">
    <source>
        <dbReference type="EMBL" id="KNC84368.1"/>
    </source>
</evidence>
<dbReference type="OrthoDB" id="410307at2759"/>
<dbReference type="PROSITE" id="PS50103">
    <property type="entry name" value="ZF_C3H1"/>
    <property type="match status" value="1"/>
</dbReference>
<proteinExistence type="predicted"/>
<evidence type="ECO:0000259" key="7">
    <source>
        <dbReference type="PROSITE" id="PS50103"/>
    </source>
</evidence>
<evidence type="ECO:0000256" key="1">
    <source>
        <dbReference type="ARBA" id="ARBA00022723"/>
    </source>
</evidence>
<gene>
    <name evidence="8" type="ORF">SARC_03413</name>
</gene>
<dbReference type="GeneID" id="25903917"/>
<dbReference type="SMART" id="SM00184">
    <property type="entry name" value="RING"/>
    <property type="match status" value="1"/>
</dbReference>
<feature type="domain" description="C3H1-type" evidence="7">
    <location>
        <begin position="9"/>
        <end position="38"/>
    </location>
</feature>
<feature type="compositionally biased region" description="Polar residues" evidence="5">
    <location>
        <begin position="50"/>
        <end position="61"/>
    </location>
</feature>
<dbReference type="Gene3D" id="4.10.1000.10">
    <property type="entry name" value="Zinc finger, CCCH-type"/>
    <property type="match status" value="1"/>
</dbReference>
<dbReference type="GO" id="GO:0008270">
    <property type="term" value="F:zinc ion binding"/>
    <property type="evidence" value="ECO:0007669"/>
    <property type="project" value="UniProtKB-KW"/>
</dbReference>
<keyword evidence="1 4" id="KW-0479">Metal-binding</keyword>